<evidence type="ECO:0000256" key="2">
    <source>
        <dbReference type="ARBA" id="ARBA00022475"/>
    </source>
</evidence>
<feature type="signal peptide" evidence="9">
    <location>
        <begin position="1"/>
        <end position="32"/>
    </location>
</feature>
<protein>
    <submittedName>
        <fullName evidence="11">Thiol:disulfide interchange protein DsbD, putative</fullName>
    </submittedName>
</protein>
<dbReference type="RefSeq" id="WP_009888447.1">
    <property type="nucleotide sequence ID" value="NC_007651.1"/>
</dbReference>
<dbReference type="AlphaFoldDB" id="Q2SU56"/>
<dbReference type="GO" id="GO:0017004">
    <property type="term" value="P:cytochrome complex assembly"/>
    <property type="evidence" value="ECO:0007669"/>
    <property type="project" value="UniProtKB-KW"/>
</dbReference>
<feature type="transmembrane region" description="Helical" evidence="8">
    <location>
        <begin position="278"/>
        <end position="302"/>
    </location>
</feature>
<dbReference type="HOGENOM" id="CLU_014657_3_0_4"/>
<evidence type="ECO:0000256" key="1">
    <source>
        <dbReference type="ARBA" id="ARBA00004651"/>
    </source>
</evidence>
<keyword evidence="4" id="KW-0201">Cytochrome c-type biogenesis</keyword>
<comment type="subcellular location">
    <subcellularLocation>
        <location evidence="1">Cell membrane</location>
        <topology evidence="1">Multi-pass membrane protein</topology>
    </subcellularLocation>
</comment>
<keyword evidence="7" id="KW-0676">Redox-active center</keyword>
<sequence>MFNRNPLHAQSRFRFLLAVVAMLGVLFGTSFAARAADDFLDPAVAFKFSASEAPGQVDIHFKIADGYYMYRERFAFAVKSGSATLGEPQLPAGHVKFDPTFQKNVETYRGDLTIRLPIKQASGPFELAVTSQGCADEGICYPPAEHVARIGGAALGAAGATPVAAAAGADSSATDGGHWYERVTSADYARSLLEGHGFLTIIALYFVAGMVLSLLPCSYPMIPILSAIIVGEGAHATRARAFALSLTYVIGMALVYTVLGVAAALVGQSLGAWLQNPWVLGAFALLLTVFALLLIGGIDITLPQRWQNGAARTTGPRRGGRFVAVATMGALSALVVGACMTAPLFAVLAFIAHTGNAFLGGAALFSMGIGLGVPLLVIGIGAGTLLPRAGAWMDGVKVFFGVVLLAAALWIVWPVLNAASQLGLGALWLLIAAAALGLFTPHSGSSSIWRRLGRGLGAALAIWAATLLIGLAAGSTDPLRPLAVLAARAAPSNGVANAGAAAHEGPVFAPVRSIAELDEIVKSSTQPVMLDFYADWCVSCKEMEQLTFTDARVGARLSQMRLVRADVTANTPDDQALLKHFGLFGPPGIIVFDSNGQERGRVVGYQSADRFLRGLERMSLPAASTAS</sequence>
<dbReference type="InterPro" id="IPR036249">
    <property type="entry name" value="Thioredoxin-like_sf"/>
</dbReference>
<dbReference type="InterPro" id="IPR012336">
    <property type="entry name" value="Thioredoxin-like_fold"/>
</dbReference>
<feature type="transmembrane region" description="Helical" evidence="8">
    <location>
        <begin position="452"/>
        <end position="473"/>
    </location>
</feature>
<keyword evidence="6 8" id="KW-0472">Membrane</keyword>
<evidence type="ECO:0000259" key="10">
    <source>
        <dbReference type="PROSITE" id="PS51352"/>
    </source>
</evidence>
<evidence type="ECO:0000313" key="11">
    <source>
        <dbReference type="EMBL" id="ABC37354.1"/>
    </source>
</evidence>
<evidence type="ECO:0000256" key="6">
    <source>
        <dbReference type="ARBA" id="ARBA00023136"/>
    </source>
</evidence>
<dbReference type="Pfam" id="PF02683">
    <property type="entry name" value="DsbD_TM"/>
    <property type="match status" value="1"/>
</dbReference>
<dbReference type="EMBL" id="CP000086">
    <property type="protein sequence ID" value="ABC37354.1"/>
    <property type="molecule type" value="Genomic_DNA"/>
</dbReference>
<name>Q2SU56_BURTA</name>
<dbReference type="Gene3D" id="3.40.30.10">
    <property type="entry name" value="Glutaredoxin"/>
    <property type="match status" value="1"/>
</dbReference>
<feature type="transmembrane region" description="Helical" evidence="8">
    <location>
        <begin position="398"/>
        <end position="416"/>
    </location>
</feature>
<dbReference type="InterPro" id="IPR017937">
    <property type="entry name" value="Thioredoxin_CS"/>
</dbReference>
<keyword evidence="3 8" id="KW-0812">Transmembrane</keyword>
<evidence type="ECO:0000256" key="9">
    <source>
        <dbReference type="SAM" id="SignalP"/>
    </source>
</evidence>
<dbReference type="GeneID" id="45122727"/>
<evidence type="ECO:0000256" key="3">
    <source>
        <dbReference type="ARBA" id="ARBA00022692"/>
    </source>
</evidence>
<dbReference type="Proteomes" id="UP000001930">
    <property type="component" value="Chromosome I"/>
</dbReference>
<dbReference type="Pfam" id="PF11412">
    <property type="entry name" value="DsbD_N"/>
    <property type="match status" value="1"/>
</dbReference>
<dbReference type="PROSITE" id="PS00194">
    <property type="entry name" value="THIOREDOXIN_1"/>
    <property type="match status" value="1"/>
</dbReference>
<evidence type="ECO:0000313" key="12">
    <source>
        <dbReference type="Proteomes" id="UP000001930"/>
    </source>
</evidence>
<dbReference type="SUPFAM" id="SSF52833">
    <property type="entry name" value="Thioredoxin-like"/>
    <property type="match status" value="1"/>
</dbReference>
<dbReference type="SUPFAM" id="SSF74863">
    <property type="entry name" value="Thiol:disulfide interchange protein DsbD, N-terminal domain (DsbD-alpha)"/>
    <property type="match status" value="1"/>
</dbReference>
<dbReference type="PANTHER" id="PTHR32234:SF0">
    <property type="entry name" value="THIOL:DISULFIDE INTERCHANGE PROTEIN DSBD"/>
    <property type="match status" value="1"/>
</dbReference>
<keyword evidence="2" id="KW-1003">Cell membrane</keyword>
<dbReference type="InterPro" id="IPR003834">
    <property type="entry name" value="Cyt_c_assmbl_TM_dom"/>
</dbReference>
<gene>
    <name evidence="11" type="ordered locus">BTH_I3039</name>
</gene>
<keyword evidence="5 8" id="KW-1133">Transmembrane helix</keyword>
<dbReference type="PANTHER" id="PTHR32234">
    <property type="entry name" value="THIOL:DISULFIDE INTERCHANGE PROTEIN DSBD"/>
    <property type="match status" value="1"/>
</dbReference>
<dbReference type="KEGG" id="bte:BTH_I3039"/>
<dbReference type="GO" id="GO:0045454">
    <property type="term" value="P:cell redox homeostasis"/>
    <property type="evidence" value="ECO:0007669"/>
    <property type="project" value="TreeGrafter"/>
</dbReference>
<accession>Q2SU56</accession>
<dbReference type="InterPro" id="IPR013766">
    <property type="entry name" value="Thioredoxin_domain"/>
</dbReference>
<feature type="chain" id="PRO_5007701107" evidence="9">
    <location>
        <begin position="33"/>
        <end position="627"/>
    </location>
</feature>
<evidence type="ECO:0000256" key="7">
    <source>
        <dbReference type="ARBA" id="ARBA00023284"/>
    </source>
</evidence>
<organism evidence="11 12">
    <name type="scientific">Burkholderia thailandensis (strain ATCC 700388 / DSM 13276 / CCUG 48851 / CIP 106301 / E264)</name>
    <dbReference type="NCBI Taxonomy" id="271848"/>
    <lineage>
        <taxon>Bacteria</taxon>
        <taxon>Pseudomonadati</taxon>
        <taxon>Pseudomonadota</taxon>
        <taxon>Betaproteobacteria</taxon>
        <taxon>Burkholderiales</taxon>
        <taxon>Burkholderiaceae</taxon>
        <taxon>Burkholderia</taxon>
        <taxon>pseudomallei group</taxon>
    </lineage>
</organism>
<dbReference type="GO" id="GO:0005886">
    <property type="term" value="C:plasma membrane"/>
    <property type="evidence" value="ECO:0007669"/>
    <property type="project" value="UniProtKB-SubCell"/>
</dbReference>
<dbReference type="InterPro" id="IPR035671">
    <property type="entry name" value="DsbD_gamma"/>
</dbReference>
<dbReference type="GO" id="GO:0015035">
    <property type="term" value="F:protein-disulfide reductase activity"/>
    <property type="evidence" value="ECO:0007669"/>
    <property type="project" value="TreeGrafter"/>
</dbReference>
<dbReference type="NCBIfam" id="NF001419">
    <property type="entry name" value="PRK00293.1"/>
    <property type="match status" value="1"/>
</dbReference>
<feature type="transmembrane region" description="Helical" evidence="8">
    <location>
        <begin position="358"/>
        <end position="386"/>
    </location>
</feature>
<keyword evidence="9" id="KW-0732">Signal</keyword>
<dbReference type="CDD" id="cd02953">
    <property type="entry name" value="DsbDgamma"/>
    <property type="match status" value="1"/>
</dbReference>
<reference evidence="11 12" key="1">
    <citation type="journal article" date="2005" name="BMC Genomics">
        <title>Bacterial genome adaptation to niches: divergence of the potential virulence genes in three Burkholderia species of different survival strategies.</title>
        <authorList>
            <person name="Kim H.S."/>
            <person name="Schell M.A."/>
            <person name="Yu Y."/>
            <person name="Ulrich R.L."/>
            <person name="Sarria S.H."/>
            <person name="Nierman W.C."/>
            <person name="DeShazer D."/>
        </authorList>
    </citation>
    <scope>NUCLEOTIDE SEQUENCE [LARGE SCALE GENOMIC DNA]</scope>
    <source>
        <strain evidence="12">ATCC 700388 / DSM 13276 / CCUG 48851 / CIP 106301 / E264</strain>
    </source>
</reference>
<evidence type="ECO:0000256" key="4">
    <source>
        <dbReference type="ARBA" id="ARBA00022748"/>
    </source>
</evidence>
<evidence type="ECO:0000256" key="5">
    <source>
        <dbReference type="ARBA" id="ARBA00022989"/>
    </source>
</evidence>
<feature type="domain" description="Thioredoxin" evidence="10">
    <location>
        <begin position="484"/>
        <end position="620"/>
    </location>
</feature>
<dbReference type="InterPro" id="IPR036929">
    <property type="entry name" value="DsbDN_sf"/>
</dbReference>
<feature type="transmembrane region" description="Helical" evidence="8">
    <location>
        <begin position="422"/>
        <end position="440"/>
    </location>
</feature>
<feature type="transmembrane region" description="Helical" evidence="8">
    <location>
        <begin position="242"/>
        <end position="266"/>
    </location>
</feature>
<dbReference type="Gene3D" id="2.60.40.1250">
    <property type="entry name" value="Thiol:disulfide interchange protein DsbD, N-terminal domain"/>
    <property type="match status" value="1"/>
</dbReference>
<feature type="transmembrane region" description="Helical" evidence="8">
    <location>
        <begin position="202"/>
        <end position="230"/>
    </location>
</feature>
<proteinExistence type="predicted"/>
<evidence type="ECO:0000256" key="8">
    <source>
        <dbReference type="SAM" id="Phobius"/>
    </source>
</evidence>
<dbReference type="Pfam" id="PF13098">
    <property type="entry name" value="Thioredoxin_2"/>
    <property type="match status" value="1"/>
</dbReference>
<keyword evidence="12" id="KW-1185">Reference proteome</keyword>
<dbReference type="PROSITE" id="PS51352">
    <property type="entry name" value="THIOREDOXIN_2"/>
    <property type="match status" value="1"/>
</dbReference>
<feature type="transmembrane region" description="Helical" evidence="8">
    <location>
        <begin position="322"/>
        <end position="352"/>
    </location>
</feature>
<dbReference type="InterPro" id="IPR028250">
    <property type="entry name" value="DsbDN"/>
</dbReference>